<name>A0ABN8RPK6_9CNID</name>
<comment type="caution">
    <text evidence="1">The sequence shown here is derived from an EMBL/GenBank/DDBJ whole genome shotgun (WGS) entry which is preliminary data.</text>
</comment>
<organism evidence="1 2">
    <name type="scientific">Porites evermanni</name>
    <dbReference type="NCBI Taxonomy" id="104178"/>
    <lineage>
        <taxon>Eukaryota</taxon>
        <taxon>Metazoa</taxon>
        <taxon>Cnidaria</taxon>
        <taxon>Anthozoa</taxon>
        <taxon>Hexacorallia</taxon>
        <taxon>Scleractinia</taxon>
        <taxon>Fungiina</taxon>
        <taxon>Poritidae</taxon>
        <taxon>Porites</taxon>
    </lineage>
</organism>
<accession>A0ABN8RPK6</accession>
<gene>
    <name evidence="1" type="ORF">PEVE_00012862</name>
</gene>
<sequence length="140" mass="15367">MRLMSCQLTSSIAFLDAAGNWTKFNIPPGVLEVTNDTPLTTSHIKIIQQSESLTSKSGHIIKLGLNCTGPILGQRLKCLMFKAEGVLKFPLCNYTVPTPPPSDNCTTNTTTTCTPPHTTRVTYCCDYWGNPCRSFIPGFH</sequence>
<reference evidence="1 2" key="1">
    <citation type="submission" date="2022-05" db="EMBL/GenBank/DDBJ databases">
        <authorList>
            <consortium name="Genoscope - CEA"/>
            <person name="William W."/>
        </authorList>
    </citation>
    <scope>NUCLEOTIDE SEQUENCE [LARGE SCALE GENOMIC DNA]</scope>
</reference>
<evidence type="ECO:0000313" key="1">
    <source>
        <dbReference type="EMBL" id="CAH3180303.1"/>
    </source>
</evidence>
<keyword evidence="2" id="KW-1185">Reference proteome</keyword>
<protein>
    <submittedName>
        <fullName evidence="1">Uncharacterized protein</fullName>
    </submittedName>
</protein>
<dbReference type="Proteomes" id="UP001159427">
    <property type="component" value="Unassembled WGS sequence"/>
</dbReference>
<dbReference type="EMBL" id="CALNXI010001953">
    <property type="protein sequence ID" value="CAH3180303.1"/>
    <property type="molecule type" value="Genomic_DNA"/>
</dbReference>
<evidence type="ECO:0000313" key="2">
    <source>
        <dbReference type="Proteomes" id="UP001159427"/>
    </source>
</evidence>
<proteinExistence type="predicted"/>